<dbReference type="Proteomes" id="UP000267027">
    <property type="component" value="Unassembled WGS sequence"/>
</dbReference>
<dbReference type="InterPro" id="IPR017853">
    <property type="entry name" value="GH"/>
</dbReference>
<dbReference type="Gene3D" id="3.20.20.80">
    <property type="entry name" value="Glycosidases"/>
    <property type="match status" value="1"/>
</dbReference>
<organism evidence="3">
    <name type="scientific">Angiostrongylus costaricensis</name>
    <name type="common">Nematode worm</name>
    <dbReference type="NCBI Taxonomy" id="334426"/>
    <lineage>
        <taxon>Eukaryota</taxon>
        <taxon>Metazoa</taxon>
        <taxon>Ecdysozoa</taxon>
        <taxon>Nematoda</taxon>
        <taxon>Chromadorea</taxon>
        <taxon>Rhabditida</taxon>
        <taxon>Rhabditina</taxon>
        <taxon>Rhabditomorpha</taxon>
        <taxon>Strongyloidea</taxon>
        <taxon>Metastrongylidae</taxon>
        <taxon>Angiostrongylus</taxon>
    </lineage>
</organism>
<evidence type="ECO:0000313" key="1">
    <source>
        <dbReference type="EMBL" id="VDM58998.1"/>
    </source>
</evidence>
<dbReference type="GO" id="GO:0007165">
    <property type="term" value="P:signal transduction"/>
    <property type="evidence" value="ECO:0007669"/>
    <property type="project" value="TreeGrafter"/>
</dbReference>
<dbReference type="SUPFAM" id="SSF51445">
    <property type="entry name" value="(Trans)glycosidases"/>
    <property type="match status" value="1"/>
</dbReference>
<reference evidence="3" key="1">
    <citation type="submission" date="2017-02" db="UniProtKB">
        <authorList>
            <consortium name="WormBaseParasite"/>
        </authorList>
    </citation>
    <scope>IDENTIFICATION</scope>
</reference>
<evidence type="ECO:0000313" key="2">
    <source>
        <dbReference type="Proteomes" id="UP000267027"/>
    </source>
</evidence>
<dbReference type="PANTHER" id="PTHR23208">
    <property type="entry name" value="LYSOZYME PROTEIN"/>
    <property type="match status" value="1"/>
</dbReference>
<evidence type="ECO:0000313" key="3">
    <source>
        <dbReference type="WBParaSite" id="ACOC_0000741201-mRNA-1"/>
    </source>
</evidence>
<gene>
    <name evidence="1" type="ORF">ACOC_LOCUS7413</name>
</gene>
<name>A0A0R3PQ43_ANGCS</name>
<keyword evidence="2" id="KW-1185">Reference proteome</keyword>
<dbReference type="WBParaSite" id="ACOC_0000741201-mRNA-1">
    <property type="protein sequence ID" value="ACOC_0000741201-mRNA-1"/>
    <property type="gene ID" value="ACOC_0000741201"/>
</dbReference>
<protein>
    <submittedName>
        <fullName evidence="3">GH26 domain-containing protein</fullName>
    </submittedName>
</protein>
<reference evidence="1 2" key="2">
    <citation type="submission" date="2018-11" db="EMBL/GenBank/DDBJ databases">
        <authorList>
            <consortium name="Pathogen Informatics"/>
        </authorList>
    </citation>
    <scope>NUCLEOTIDE SEQUENCE [LARGE SCALE GENOMIC DNA]</scope>
    <source>
        <strain evidence="1 2">Costa Rica</strain>
    </source>
</reference>
<dbReference type="PANTHER" id="PTHR23208:SF14">
    <property type="entry name" value="GLYCOSIDE HYDROLASE FAMILY 25 PROTEIN-RELATED"/>
    <property type="match status" value="1"/>
</dbReference>
<dbReference type="GO" id="GO:0045087">
    <property type="term" value="P:innate immune response"/>
    <property type="evidence" value="ECO:0007669"/>
    <property type="project" value="TreeGrafter"/>
</dbReference>
<sequence>MPHAFDFNKHQYLVGFYPFHLHTLFSAGLGTEVYMTPQPNSAKTAQEQVDEMYNYLTTSGIKLLTVWIQVTSPINWFTSITANVNFIDSIVTRAQHYGLNVGIYTNYYDWNQITSGLILDDTMLWYWNVYGPGVTGESPSDFSDFHSFAGWYTPIVKQFGQVESVCAVTVNRDVYATSSLMAPVGTAEFAQTKQIVVGILGLKNTTSMSKTKIKP</sequence>
<dbReference type="AlphaFoldDB" id="A0A0R3PQ43"/>
<proteinExistence type="predicted"/>
<dbReference type="EMBL" id="UYYA01004036">
    <property type="protein sequence ID" value="VDM58998.1"/>
    <property type="molecule type" value="Genomic_DNA"/>
</dbReference>
<dbReference type="OrthoDB" id="25039at2759"/>
<dbReference type="InterPro" id="IPR051595">
    <property type="entry name" value="GH25_Enzymes"/>
</dbReference>
<accession>A0A0R3PQ43</accession>